<dbReference type="Proteomes" id="UP001152320">
    <property type="component" value="Chromosome 2"/>
</dbReference>
<keyword evidence="2" id="KW-1185">Reference proteome</keyword>
<dbReference type="AlphaFoldDB" id="A0A9Q1CJF5"/>
<evidence type="ECO:0000313" key="1">
    <source>
        <dbReference type="EMBL" id="KAJ8046368.1"/>
    </source>
</evidence>
<reference evidence="1" key="1">
    <citation type="submission" date="2021-10" db="EMBL/GenBank/DDBJ databases">
        <title>Tropical sea cucumber genome reveals ecological adaptation and Cuvierian tubules defense mechanism.</title>
        <authorList>
            <person name="Chen T."/>
        </authorList>
    </citation>
    <scope>NUCLEOTIDE SEQUENCE</scope>
    <source>
        <strain evidence="1">Nanhai2018</strain>
        <tissue evidence="1">Muscle</tissue>
    </source>
</reference>
<sequence>MSGFFFKDSDVVNMQATVKVENDEFLEQTTEDSIAIVIKMEDSDAVDEGVLIYEWCFVSFCFYMPANGGK</sequence>
<accession>A0A9Q1CJF5</accession>
<gene>
    <name evidence="1" type="ORF">HOLleu_05017</name>
</gene>
<comment type="caution">
    <text evidence="1">The sequence shown here is derived from an EMBL/GenBank/DDBJ whole genome shotgun (WGS) entry which is preliminary data.</text>
</comment>
<evidence type="ECO:0000313" key="2">
    <source>
        <dbReference type="Proteomes" id="UP001152320"/>
    </source>
</evidence>
<dbReference type="EMBL" id="JAIZAY010000002">
    <property type="protein sequence ID" value="KAJ8046368.1"/>
    <property type="molecule type" value="Genomic_DNA"/>
</dbReference>
<name>A0A9Q1CJF5_HOLLE</name>
<proteinExistence type="predicted"/>
<organism evidence="1 2">
    <name type="scientific">Holothuria leucospilota</name>
    <name type="common">Black long sea cucumber</name>
    <name type="synonym">Mertensiothuria leucospilota</name>
    <dbReference type="NCBI Taxonomy" id="206669"/>
    <lineage>
        <taxon>Eukaryota</taxon>
        <taxon>Metazoa</taxon>
        <taxon>Echinodermata</taxon>
        <taxon>Eleutherozoa</taxon>
        <taxon>Echinozoa</taxon>
        <taxon>Holothuroidea</taxon>
        <taxon>Aspidochirotacea</taxon>
        <taxon>Aspidochirotida</taxon>
        <taxon>Holothuriidae</taxon>
        <taxon>Holothuria</taxon>
    </lineage>
</organism>
<protein>
    <submittedName>
        <fullName evidence="1">Uncharacterized protein</fullName>
    </submittedName>
</protein>